<dbReference type="Proteomes" id="UP001422074">
    <property type="component" value="Unassembled WGS sequence"/>
</dbReference>
<feature type="domain" description="VanZ-like" evidence="2">
    <location>
        <begin position="16"/>
        <end position="129"/>
    </location>
</feature>
<dbReference type="InterPro" id="IPR006976">
    <property type="entry name" value="VanZ-like"/>
</dbReference>
<dbReference type="PROSITE" id="PS51318">
    <property type="entry name" value="TAT"/>
    <property type="match status" value="1"/>
</dbReference>
<protein>
    <submittedName>
        <fullName evidence="3">VanZ family protein</fullName>
    </submittedName>
</protein>
<keyword evidence="1" id="KW-0472">Membrane</keyword>
<keyword evidence="4" id="KW-1185">Reference proteome</keyword>
<reference evidence="3 4" key="1">
    <citation type="submission" date="2024-05" db="EMBL/GenBank/DDBJ databases">
        <title>Sinomonas sp. nov., isolated from a waste landfill.</title>
        <authorList>
            <person name="Zhao Y."/>
        </authorList>
    </citation>
    <scope>NUCLEOTIDE SEQUENCE [LARGE SCALE GENOMIC DNA]</scope>
    <source>
        <strain evidence="3 4">CCTCC AB2014300</strain>
    </source>
</reference>
<sequence>MDTSPRTRRALVAAAAVYAACVAGVLLWPAPVDRPAAAQLAEAFAWLHGHGLPRWLGYRQAEWLANVALFVPFGVIAALLGWRVWAATAAAVVASSAAEAAQFAFLPERTPSAWDIAANGLGTALGAVLGTALGTALAVRARRTSADGSEAA</sequence>
<gene>
    <name evidence="3" type="ORF">ABCQ75_00515</name>
</gene>
<keyword evidence="1" id="KW-1133">Transmembrane helix</keyword>
<comment type="caution">
    <text evidence="3">The sequence shown here is derived from an EMBL/GenBank/DDBJ whole genome shotgun (WGS) entry which is preliminary data.</text>
</comment>
<dbReference type="RefSeq" id="WP_345882440.1">
    <property type="nucleotide sequence ID" value="NZ_JBDFRB010000001.1"/>
</dbReference>
<proteinExistence type="predicted"/>
<dbReference type="InterPro" id="IPR006311">
    <property type="entry name" value="TAT_signal"/>
</dbReference>
<accession>A0ABU9WV24</accession>
<feature type="transmembrane region" description="Helical" evidence="1">
    <location>
        <begin position="118"/>
        <end position="139"/>
    </location>
</feature>
<evidence type="ECO:0000259" key="2">
    <source>
        <dbReference type="Pfam" id="PF04892"/>
    </source>
</evidence>
<feature type="transmembrane region" description="Helical" evidence="1">
    <location>
        <begin position="64"/>
        <end position="82"/>
    </location>
</feature>
<evidence type="ECO:0000256" key="1">
    <source>
        <dbReference type="SAM" id="Phobius"/>
    </source>
</evidence>
<dbReference type="EMBL" id="JBDFRB010000001">
    <property type="protein sequence ID" value="MEN2743020.1"/>
    <property type="molecule type" value="Genomic_DNA"/>
</dbReference>
<keyword evidence="1" id="KW-0812">Transmembrane</keyword>
<evidence type="ECO:0000313" key="3">
    <source>
        <dbReference type="EMBL" id="MEN2743020.1"/>
    </source>
</evidence>
<evidence type="ECO:0000313" key="4">
    <source>
        <dbReference type="Proteomes" id="UP001422074"/>
    </source>
</evidence>
<organism evidence="3 4">
    <name type="scientific">Sinomonas halotolerans</name>
    <dbReference type="NCBI Taxonomy" id="1644133"/>
    <lineage>
        <taxon>Bacteria</taxon>
        <taxon>Bacillati</taxon>
        <taxon>Actinomycetota</taxon>
        <taxon>Actinomycetes</taxon>
        <taxon>Micrococcales</taxon>
        <taxon>Micrococcaceae</taxon>
        <taxon>Sinomonas</taxon>
    </lineage>
</organism>
<dbReference type="Pfam" id="PF04892">
    <property type="entry name" value="VanZ"/>
    <property type="match status" value="1"/>
</dbReference>
<name>A0ABU9WV24_9MICC</name>